<keyword evidence="2" id="KW-0812">Transmembrane</keyword>
<keyword evidence="2" id="KW-1133">Transmembrane helix</keyword>
<keyword evidence="4" id="KW-1185">Reference proteome</keyword>
<evidence type="ECO:0000256" key="2">
    <source>
        <dbReference type="SAM" id="Phobius"/>
    </source>
</evidence>
<feature type="compositionally biased region" description="Low complexity" evidence="1">
    <location>
        <begin position="27"/>
        <end position="42"/>
    </location>
</feature>
<dbReference type="STRING" id="767769.A0A1L9UHP4"/>
<evidence type="ECO:0000313" key="4">
    <source>
        <dbReference type="Proteomes" id="UP000184499"/>
    </source>
</evidence>
<dbReference type="AlphaFoldDB" id="A0A1L9UHP4"/>
<feature type="transmembrane region" description="Helical" evidence="2">
    <location>
        <begin position="60"/>
        <end position="78"/>
    </location>
</feature>
<evidence type="ECO:0000256" key="1">
    <source>
        <dbReference type="SAM" id="MobiDB-lite"/>
    </source>
</evidence>
<dbReference type="VEuPathDB" id="FungiDB:ASPBRDRAFT_127846"/>
<feature type="compositionally biased region" description="Low complexity" evidence="1">
    <location>
        <begin position="93"/>
        <end position="105"/>
    </location>
</feature>
<name>A0A1L9UHP4_ASPBC</name>
<feature type="region of interest" description="Disordered" evidence="1">
    <location>
        <begin position="86"/>
        <end position="118"/>
    </location>
</feature>
<protein>
    <submittedName>
        <fullName evidence="3">Uncharacterized protein</fullName>
    </submittedName>
</protein>
<accession>A0A1L9UHP4</accession>
<evidence type="ECO:0000313" key="3">
    <source>
        <dbReference type="EMBL" id="OJJ71171.1"/>
    </source>
</evidence>
<dbReference type="OrthoDB" id="3784821at2759"/>
<proteinExistence type="predicted"/>
<dbReference type="OMA" id="IFLYTSW"/>
<reference evidence="4" key="1">
    <citation type="journal article" date="2017" name="Genome Biol.">
        <title>Comparative genomics reveals high biological diversity and specific adaptations in the industrially and medically important fungal genus Aspergillus.</title>
        <authorList>
            <person name="de Vries R.P."/>
            <person name="Riley R."/>
            <person name="Wiebenga A."/>
            <person name="Aguilar-Osorio G."/>
            <person name="Amillis S."/>
            <person name="Uchima C.A."/>
            <person name="Anderluh G."/>
            <person name="Asadollahi M."/>
            <person name="Askin M."/>
            <person name="Barry K."/>
            <person name="Battaglia E."/>
            <person name="Bayram O."/>
            <person name="Benocci T."/>
            <person name="Braus-Stromeyer S.A."/>
            <person name="Caldana C."/>
            <person name="Canovas D."/>
            <person name="Cerqueira G.C."/>
            <person name="Chen F."/>
            <person name="Chen W."/>
            <person name="Choi C."/>
            <person name="Clum A."/>
            <person name="Dos Santos R.A."/>
            <person name="Damasio A.R."/>
            <person name="Diallinas G."/>
            <person name="Emri T."/>
            <person name="Fekete E."/>
            <person name="Flipphi M."/>
            <person name="Freyberg S."/>
            <person name="Gallo A."/>
            <person name="Gournas C."/>
            <person name="Habgood R."/>
            <person name="Hainaut M."/>
            <person name="Harispe M.L."/>
            <person name="Henrissat B."/>
            <person name="Hilden K.S."/>
            <person name="Hope R."/>
            <person name="Hossain A."/>
            <person name="Karabika E."/>
            <person name="Karaffa L."/>
            <person name="Karanyi Z."/>
            <person name="Krasevec N."/>
            <person name="Kuo A."/>
            <person name="Kusch H."/>
            <person name="LaButti K."/>
            <person name="Lagendijk E.L."/>
            <person name="Lapidus A."/>
            <person name="Levasseur A."/>
            <person name="Lindquist E."/>
            <person name="Lipzen A."/>
            <person name="Logrieco A.F."/>
            <person name="MacCabe A."/>
            <person name="Maekelae M.R."/>
            <person name="Malavazi I."/>
            <person name="Melin P."/>
            <person name="Meyer V."/>
            <person name="Mielnichuk N."/>
            <person name="Miskei M."/>
            <person name="Molnar A.P."/>
            <person name="Mule G."/>
            <person name="Ngan C.Y."/>
            <person name="Orejas M."/>
            <person name="Orosz E."/>
            <person name="Ouedraogo J.P."/>
            <person name="Overkamp K.M."/>
            <person name="Park H.-S."/>
            <person name="Perrone G."/>
            <person name="Piumi F."/>
            <person name="Punt P.J."/>
            <person name="Ram A.F."/>
            <person name="Ramon A."/>
            <person name="Rauscher S."/>
            <person name="Record E."/>
            <person name="Riano-Pachon D.M."/>
            <person name="Robert V."/>
            <person name="Roehrig J."/>
            <person name="Ruller R."/>
            <person name="Salamov A."/>
            <person name="Salih N.S."/>
            <person name="Samson R.A."/>
            <person name="Sandor E."/>
            <person name="Sanguinetti M."/>
            <person name="Schuetze T."/>
            <person name="Sepcic K."/>
            <person name="Shelest E."/>
            <person name="Sherlock G."/>
            <person name="Sophianopoulou V."/>
            <person name="Squina F.M."/>
            <person name="Sun H."/>
            <person name="Susca A."/>
            <person name="Todd R.B."/>
            <person name="Tsang A."/>
            <person name="Unkles S.E."/>
            <person name="van de Wiele N."/>
            <person name="van Rossen-Uffink D."/>
            <person name="Oliveira J.V."/>
            <person name="Vesth T.C."/>
            <person name="Visser J."/>
            <person name="Yu J.-H."/>
            <person name="Zhou M."/>
            <person name="Andersen M.R."/>
            <person name="Archer D.B."/>
            <person name="Baker S.E."/>
            <person name="Benoit I."/>
            <person name="Brakhage A.A."/>
            <person name="Braus G.H."/>
            <person name="Fischer R."/>
            <person name="Frisvad J.C."/>
            <person name="Goldman G.H."/>
            <person name="Houbraken J."/>
            <person name="Oakley B."/>
            <person name="Pocsi I."/>
            <person name="Scazzocchio C."/>
            <person name="Seiboth B."/>
            <person name="vanKuyk P.A."/>
            <person name="Wortman J."/>
            <person name="Dyer P.S."/>
            <person name="Grigoriev I.V."/>
        </authorList>
    </citation>
    <scope>NUCLEOTIDE SEQUENCE [LARGE SCALE GENOMIC DNA]</scope>
    <source>
        <strain evidence="4">CBS 101740 / IMI 381727 / IBT 21946</strain>
    </source>
</reference>
<dbReference type="RefSeq" id="XP_067478419.1">
    <property type="nucleotide sequence ID" value="XM_067618008.1"/>
</dbReference>
<sequence length="118" mass="12913">MPTQQQVNSKPRRVVIDPHLRQPASIPPRAGAGAGARPAGARAVKDIRQTKEYKLAARRWISIMVGLPILMYTSWSLYERTYGDKRPKRLVETSTTTTSSSSSTSALASGKGEGDEEK</sequence>
<keyword evidence="2" id="KW-0472">Membrane</keyword>
<dbReference type="GeneID" id="93570496"/>
<dbReference type="Proteomes" id="UP000184499">
    <property type="component" value="Unassembled WGS sequence"/>
</dbReference>
<organism evidence="3 4">
    <name type="scientific">Aspergillus brasiliensis (strain CBS 101740 / IMI 381727 / IBT 21946)</name>
    <dbReference type="NCBI Taxonomy" id="767769"/>
    <lineage>
        <taxon>Eukaryota</taxon>
        <taxon>Fungi</taxon>
        <taxon>Dikarya</taxon>
        <taxon>Ascomycota</taxon>
        <taxon>Pezizomycotina</taxon>
        <taxon>Eurotiomycetes</taxon>
        <taxon>Eurotiomycetidae</taxon>
        <taxon>Eurotiales</taxon>
        <taxon>Aspergillaceae</taxon>
        <taxon>Aspergillus</taxon>
        <taxon>Aspergillus subgen. Circumdati</taxon>
    </lineage>
</organism>
<gene>
    <name evidence="3" type="ORF">ASPBRDRAFT_127846</name>
</gene>
<feature type="region of interest" description="Disordered" evidence="1">
    <location>
        <begin position="1"/>
        <end position="42"/>
    </location>
</feature>
<dbReference type="EMBL" id="KV878685">
    <property type="protein sequence ID" value="OJJ71171.1"/>
    <property type="molecule type" value="Genomic_DNA"/>
</dbReference>